<keyword evidence="4 5" id="KW-0408">Iron</keyword>
<protein>
    <recommendedName>
        <fullName evidence="6">Dioxygenase</fullName>
        <ecNumber evidence="6">1.13.11.-</ecNumber>
    </recommendedName>
</protein>
<name>A0A0V9UCS3_9NOCA</name>
<dbReference type="EC" id="1.13.11.-" evidence="6"/>
<organism evidence="7 8">
    <name type="scientific">Rhodococcus pyridinivorans KG-16</name>
    <dbReference type="NCBI Taxonomy" id="1441730"/>
    <lineage>
        <taxon>Bacteria</taxon>
        <taxon>Bacillati</taxon>
        <taxon>Actinomycetota</taxon>
        <taxon>Actinomycetes</taxon>
        <taxon>Mycobacteriales</taxon>
        <taxon>Nocardiaceae</taxon>
        <taxon>Rhodococcus</taxon>
    </lineage>
</organism>
<dbReference type="Pfam" id="PF03055">
    <property type="entry name" value="RPE65"/>
    <property type="match status" value="1"/>
</dbReference>
<evidence type="ECO:0000256" key="2">
    <source>
        <dbReference type="ARBA" id="ARBA00022723"/>
    </source>
</evidence>
<dbReference type="AlphaFoldDB" id="A0A0V9UCS3"/>
<dbReference type="GO" id="GO:0046872">
    <property type="term" value="F:metal ion binding"/>
    <property type="evidence" value="ECO:0007669"/>
    <property type="project" value="UniProtKB-KW"/>
</dbReference>
<dbReference type="PANTHER" id="PTHR10543">
    <property type="entry name" value="BETA-CAROTENE DIOXYGENASE"/>
    <property type="match status" value="1"/>
</dbReference>
<comment type="caution">
    <text evidence="7">The sequence shown here is derived from an EMBL/GenBank/DDBJ whole genome shotgun (WGS) entry which is preliminary data.</text>
</comment>
<feature type="binding site" evidence="5">
    <location>
        <position position="191"/>
    </location>
    <ligand>
        <name>Fe cation</name>
        <dbReference type="ChEBI" id="CHEBI:24875"/>
        <note>catalytic</note>
    </ligand>
</feature>
<feature type="binding site" evidence="5">
    <location>
        <position position="491"/>
    </location>
    <ligand>
        <name>Fe cation</name>
        <dbReference type="ChEBI" id="CHEBI:24875"/>
        <note>catalytic</note>
    </ligand>
</feature>
<keyword evidence="3 6" id="KW-0560">Oxidoreductase</keyword>
<dbReference type="InterPro" id="IPR004294">
    <property type="entry name" value="Carotenoid_Oase"/>
</dbReference>
<sequence>MGYPIPNEARLRGVFQPMRFEATVEECIVTHGEIPKELSGGFYRTGPTWKRPTKQGSNGILAMDGMVQGLVLDNGRADFRNRWIRTPKYLLEEQHGRGMFEYTDGEFGDWRVWGYGDVKRDKYTAGVPQGTNAVNVFPFAGQIVASGEQGGPPIALDPITLETKGIVNWSSKLGSGIHDKVAFGDAAFTAHPKWDHETGLLYGWSYRDTRPYVTLHCVSPDGSVDSRELWDAPYNTVAHDIWLTEDYIVMPFQPMVIDSKRITERQTSVFGWEPELPIVLAVIPRNDIHGTIRWITTDFEPQYVMHTMSANTFGSTLVLDGPIFNRPPFPFEQDFAVGDDVALFFSIAQSALGRWTIDLETGASKSEYLSDRPSELPKVDERFYGKPYRFGFQVGGVSKRTGMSMNSLVVTDMKTGSDQEYVIRTDQPAGVLEATFAPRSTSSPEGDGYIIVPVSWWAENRGEYLIFDTDDITQGPITRIELPFRLGWTAHGHWADFR</sequence>
<evidence type="ECO:0000313" key="7">
    <source>
        <dbReference type="EMBL" id="KSZ55936.1"/>
    </source>
</evidence>
<feature type="binding site" evidence="5">
    <location>
        <position position="306"/>
    </location>
    <ligand>
        <name>Fe cation</name>
        <dbReference type="ChEBI" id="CHEBI:24875"/>
        <note>catalytic</note>
    </ligand>
</feature>
<dbReference type="Proteomes" id="UP000053060">
    <property type="component" value="Unassembled WGS sequence"/>
</dbReference>
<dbReference type="GO" id="GO:0016121">
    <property type="term" value="P:carotene catabolic process"/>
    <property type="evidence" value="ECO:0007669"/>
    <property type="project" value="TreeGrafter"/>
</dbReference>
<dbReference type="PATRIC" id="fig|1441730.3.peg.5534"/>
<dbReference type="RefSeq" id="WP_060655344.1">
    <property type="nucleotide sequence ID" value="NZ_AZXY01000055.1"/>
</dbReference>
<dbReference type="EMBL" id="AZXY01000055">
    <property type="protein sequence ID" value="KSZ55936.1"/>
    <property type="molecule type" value="Genomic_DNA"/>
</dbReference>
<evidence type="ECO:0000256" key="3">
    <source>
        <dbReference type="ARBA" id="ARBA00023002"/>
    </source>
</evidence>
<keyword evidence="6" id="KW-0223">Dioxygenase</keyword>
<keyword evidence="2 5" id="KW-0479">Metal-binding</keyword>
<evidence type="ECO:0000256" key="5">
    <source>
        <dbReference type="PIRSR" id="PIRSR604294-1"/>
    </source>
</evidence>
<feature type="binding site" evidence="5">
    <location>
        <position position="239"/>
    </location>
    <ligand>
        <name>Fe cation</name>
        <dbReference type="ChEBI" id="CHEBI:24875"/>
        <note>catalytic</note>
    </ligand>
</feature>
<proteinExistence type="inferred from homology"/>
<dbReference type="GO" id="GO:0010436">
    <property type="term" value="F:carotenoid dioxygenase activity"/>
    <property type="evidence" value="ECO:0007669"/>
    <property type="project" value="TreeGrafter"/>
</dbReference>
<comment type="cofactor">
    <cofactor evidence="5 6">
        <name>Fe(2+)</name>
        <dbReference type="ChEBI" id="CHEBI:29033"/>
    </cofactor>
    <text evidence="5 6">Binds 1 Fe(2+) ion per subunit.</text>
</comment>
<reference evidence="7 8" key="2">
    <citation type="journal article" date="2016" name="Genome Announc.">
        <title>Draft Genome Sequence of a Versatile Hydrocarbon-Degrading Bacterium, Rhodococcus pyridinivorans Strain KG-16, Collected from Oil Fields in India.</title>
        <authorList>
            <person name="Aggarwal R.K."/>
            <person name="Dawar C."/>
            <person name="Phanindranath R."/>
            <person name="Mutnuri L."/>
            <person name="Dayal A.M."/>
        </authorList>
    </citation>
    <scope>NUCLEOTIDE SEQUENCE [LARGE SCALE GENOMIC DNA]</scope>
    <source>
        <strain evidence="7 8">KG-16</strain>
    </source>
</reference>
<dbReference type="PANTHER" id="PTHR10543:SF89">
    <property type="entry name" value="CAROTENOID 9,10(9',10')-CLEAVAGE DIOXYGENASE 1"/>
    <property type="match status" value="1"/>
</dbReference>
<gene>
    <name evidence="7" type="ORF">Z045_26135</name>
</gene>
<reference evidence="8" key="1">
    <citation type="submission" date="2015-01" db="EMBL/GenBank/DDBJ databases">
        <title>Draft genome sequence of Rhodococcus pyridinivorans strain KG-16, a hydrocarbon-degrading bacterium.</title>
        <authorList>
            <person name="Aggarwal R.K."/>
            <person name="Dawar C."/>
        </authorList>
    </citation>
    <scope>NUCLEOTIDE SEQUENCE [LARGE SCALE GENOMIC DNA]</scope>
    <source>
        <strain evidence="8">KG-16</strain>
    </source>
</reference>
<evidence type="ECO:0000256" key="6">
    <source>
        <dbReference type="RuleBase" id="RU364048"/>
    </source>
</evidence>
<accession>A0A0V9UCS3</accession>
<evidence type="ECO:0000256" key="1">
    <source>
        <dbReference type="ARBA" id="ARBA00006787"/>
    </source>
</evidence>
<comment type="similarity">
    <text evidence="1 6">Belongs to the carotenoid oxygenase family.</text>
</comment>
<evidence type="ECO:0000256" key="4">
    <source>
        <dbReference type="ARBA" id="ARBA00023004"/>
    </source>
</evidence>
<evidence type="ECO:0000313" key="8">
    <source>
        <dbReference type="Proteomes" id="UP000053060"/>
    </source>
</evidence>